<dbReference type="AlphaFoldDB" id="A0A6A3N9B9"/>
<reference evidence="2 3" key="1">
    <citation type="submission" date="2018-09" db="EMBL/GenBank/DDBJ databases">
        <title>Genomic investigation of the strawberry pathogen Phytophthora fragariae indicates pathogenicity is determined by transcriptional variation in three key races.</title>
        <authorList>
            <person name="Adams T.M."/>
            <person name="Armitage A.D."/>
            <person name="Sobczyk M.K."/>
            <person name="Bates H.J."/>
            <person name="Dunwell J.M."/>
            <person name="Nellist C.F."/>
            <person name="Harrison R.J."/>
        </authorList>
    </citation>
    <scope>NUCLEOTIDE SEQUENCE [LARGE SCALE GENOMIC DNA]</scope>
    <source>
        <strain evidence="2 3">SCRP324</strain>
    </source>
</reference>
<proteinExistence type="predicted"/>
<evidence type="ECO:0000256" key="1">
    <source>
        <dbReference type="SAM" id="MobiDB-lite"/>
    </source>
</evidence>
<accession>A0A6A3N9B9</accession>
<gene>
    <name evidence="2" type="ORF">PR002_g6334</name>
</gene>
<protein>
    <submittedName>
        <fullName evidence="2">Uncharacterized protein</fullName>
    </submittedName>
</protein>
<dbReference type="OrthoDB" id="128887at2759"/>
<comment type="caution">
    <text evidence="2">The sequence shown here is derived from an EMBL/GenBank/DDBJ whole genome shotgun (WGS) entry which is preliminary data.</text>
</comment>
<feature type="region of interest" description="Disordered" evidence="1">
    <location>
        <begin position="65"/>
        <end position="110"/>
    </location>
</feature>
<sequence length="110" mass="12168">MARIRLSPREKAVAAATAALREVDFPHLCRQLWAAGWTDKKPTGLPLQWRYTTPDGAKVFYAEAELMEHMDSSGQDDERGRGGQNEEQGHGDQDDEHGRGNQVGKHGRGG</sequence>
<evidence type="ECO:0000313" key="3">
    <source>
        <dbReference type="Proteomes" id="UP000435112"/>
    </source>
</evidence>
<name>A0A6A3N9B9_9STRA</name>
<dbReference type="EMBL" id="QXFU01000284">
    <property type="protein sequence ID" value="KAE9037865.1"/>
    <property type="molecule type" value="Genomic_DNA"/>
</dbReference>
<evidence type="ECO:0000313" key="2">
    <source>
        <dbReference type="EMBL" id="KAE9037865.1"/>
    </source>
</evidence>
<feature type="compositionally biased region" description="Basic and acidic residues" evidence="1">
    <location>
        <begin position="87"/>
        <end position="99"/>
    </location>
</feature>
<organism evidence="2 3">
    <name type="scientific">Phytophthora rubi</name>
    <dbReference type="NCBI Taxonomy" id="129364"/>
    <lineage>
        <taxon>Eukaryota</taxon>
        <taxon>Sar</taxon>
        <taxon>Stramenopiles</taxon>
        <taxon>Oomycota</taxon>
        <taxon>Peronosporomycetes</taxon>
        <taxon>Peronosporales</taxon>
        <taxon>Peronosporaceae</taxon>
        <taxon>Phytophthora</taxon>
    </lineage>
</organism>
<feature type="compositionally biased region" description="Basic and acidic residues" evidence="1">
    <location>
        <begin position="66"/>
        <end position="81"/>
    </location>
</feature>
<dbReference type="Proteomes" id="UP000435112">
    <property type="component" value="Unassembled WGS sequence"/>
</dbReference>